<keyword evidence="2" id="KW-1185">Reference proteome</keyword>
<evidence type="ECO:0000313" key="2">
    <source>
        <dbReference type="Proteomes" id="UP001164539"/>
    </source>
</evidence>
<sequence>MQKTEKDCSISRLFDLLLLLSMSSKPLLSDNTSITVIPMEHYADRNNGRRRSIDTSNFGGWRSAYFIIGVEVAERFAYYGIALNFITYLTEQLGETTATAAETVNAWSGTASLLPLLGAFVADSFLGRYRTIAVASLIYILGLSLMTLSALLTSNPPPQLQIFIFLFSLYLVAIGQGGHKPCVQAFGADQFDEHNPDDREAKSSFFNWWYFGISVGANSAILIVIYIQDNLNWALGFGIPCALMVVALCVFLLGTKTYRYPGRRNDRNPFARIGLVFVVAFKNRKAACNSMMPGEDRAQSSQQFRFLHKALVSTATDDSLLEDGKLCSVNDVEEAKALLRLVPIWTTCLVYAIVFAQSSTFFTKQGATMDRAITPSISIPAASLQVFIGIAIIIFIPIYDRVVVPVTRSLTHNPSGITLLQRIGTGMFLSTLSMVAAALVETKRLETAKEYGLIDNPNATIPMSVWWLIPQYVLLGTADVFTIVGLQEFFYDQIPNELKSVGLSLYLSILGVGSFLSSILVSLINNATSGESRDSSWFADNLNRAHLDYFYWLLAALSALGLAAYLYFAKSYIYNNRKCEYLHCNTIVN</sequence>
<name>A0ACC1WPW8_MELAZ</name>
<comment type="caution">
    <text evidence="1">The sequence shown here is derived from an EMBL/GenBank/DDBJ whole genome shotgun (WGS) entry which is preliminary data.</text>
</comment>
<organism evidence="1 2">
    <name type="scientific">Melia azedarach</name>
    <name type="common">Chinaberry tree</name>
    <dbReference type="NCBI Taxonomy" id="155640"/>
    <lineage>
        <taxon>Eukaryota</taxon>
        <taxon>Viridiplantae</taxon>
        <taxon>Streptophyta</taxon>
        <taxon>Embryophyta</taxon>
        <taxon>Tracheophyta</taxon>
        <taxon>Spermatophyta</taxon>
        <taxon>Magnoliopsida</taxon>
        <taxon>eudicotyledons</taxon>
        <taxon>Gunneridae</taxon>
        <taxon>Pentapetalae</taxon>
        <taxon>rosids</taxon>
        <taxon>malvids</taxon>
        <taxon>Sapindales</taxon>
        <taxon>Meliaceae</taxon>
        <taxon>Melia</taxon>
    </lineage>
</organism>
<protein>
    <submittedName>
        <fullName evidence="1">Protein NRT1/ PTR FAMILY 5.10 like</fullName>
    </submittedName>
</protein>
<dbReference type="Proteomes" id="UP001164539">
    <property type="component" value="Chromosome 14"/>
</dbReference>
<accession>A0ACC1WPW8</accession>
<dbReference type="EMBL" id="CM051407">
    <property type="protein sequence ID" value="KAJ4701211.1"/>
    <property type="molecule type" value="Genomic_DNA"/>
</dbReference>
<gene>
    <name evidence="1" type="ORF">OWV82_024489</name>
</gene>
<evidence type="ECO:0000313" key="1">
    <source>
        <dbReference type="EMBL" id="KAJ4701211.1"/>
    </source>
</evidence>
<reference evidence="1 2" key="1">
    <citation type="journal article" date="2023" name="Science">
        <title>Complex scaffold remodeling in plant triterpene biosynthesis.</title>
        <authorList>
            <person name="De La Pena R."/>
            <person name="Hodgson H."/>
            <person name="Liu J.C."/>
            <person name="Stephenson M.J."/>
            <person name="Martin A.C."/>
            <person name="Owen C."/>
            <person name="Harkess A."/>
            <person name="Leebens-Mack J."/>
            <person name="Jimenez L.E."/>
            <person name="Osbourn A."/>
            <person name="Sattely E.S."/>
        </authorList>
    </citation>
    <scope>NUCLEOTIDE SEQUENCE [LARGE SCALE GENOMIC DNA]</scope>
    <source>
        <strain evidence="2">cv. JPN11</strain>
        <tissue evidence="1">Leaf</tissue>
    </source>
</reference>
<proteinExistence type="predicted"/>